<gene>
    <name evidence="1" type="ORF">MENTE1834_LOCUS28101</name>
</gene>
<evidence type="ECO:0000313" key="2">
    <source>
        <dbReference type="Proteomes" id="UP001497535"/>
    </source>
</evidence>
<reference evidence="1" key="1">
    <citation type="submission" date="2023-11" db="EMBL/GenBank/DDBJ databases">
        <authorList>
            <person name="Poullet M."/>
        </authorList>
    </citation>
    <scope>NUCLEOTIDE SEQUENCE</scope>
    <source>
        <strain evidence="1">E1834</strain>
    </source>
</reference>
<dbReference type="EMBL" id="CAVMJV010000042">
    <property type="protein sequence ID" value="CAK5080897.1"/>
    <property type="molecule type" value="Genomic_DNA"/>
</dbReference>
<comment type="caution">
    <text evidence="1">The sequence shown here is derived from an EMBL/GenBank/DDBJ whole genome shotgun (WGS) entry which is preliminary data.</text>
</comment>
<organism evidence="1 2">
    <name type="scientific">Meloidogyne enterolobii</name>
    <name type="common">Root-knot nematode worm</name>
    <name type="synonym">Meloidogyne mayaguensis</name>
    <dbReference type="NCBI Taxonomy" id="390850"/>
    <lineage>
        <taxon>Eukaryota</taxon>
        <taxon>Metazoa</taxon>
        <taxon>Ecdysozoa</taxon>
        <taxon>Nematoda</taxon>
        <taxon>Chromadorea</taxon>
        <taxon>Rhabditida</taxon>
        <taxon>Tylenchina</taxon>
        <taxon>Tylenchomorpha</taxon>
        <taxon>Tylenchoidea</taxon>
        <taxon>Meloidogynidae</taxon>
        <taxon>Meloidogyninae</taxon>
        <taxon>Meloidogyne</taxon>
    </lineage>
</organism>
<accession>A0ACB0ZP98</accession>
<dbReference type="Proteomes" id="UP001497535">
    <property type="component" value="Unassembled WGS sequence"/>
</dbReference>
<sequence length="84" mass="9932">MKFKNSFDNKYLIKIDNEPKMHYLIKIFKEKNKKIEFASRELSEDEWQGKTEIDVKLNKAIPSYISSSKKYPMVVVVKAVSLIF</sequence>
<evidence type="ECO:0000313" key="1">
    <source>
        <dbReference type="EMBL" id="CAK5080897.1"/>
    </source>
</evidence>
<keyword evidence="2" id="KW-1185">Reference proteome</keyword>
<protein>
    <submittedName>
        <fullName evidence="1">Uncharacterized protein</fullName>
    </submittedName>
</protein>
<proteinExistence type="predicted"/>
<name>A0ACB0ZP98_MELEN</name>